<dbReference type="RefSeq" id="WP_189605656.1">
    <property type="nucleotide sequence ID" value="NZ_BMXB01000017.1"/>
</dbReference>
<evidence type="ECO:0000313" key="2">
    <source>
        <dbReference type="Proteomes" id="UP000610456"/>
    </source>
</evidence>
<reference evidence="1" key="1">
    <citation type="journal article" date="2014" name="Int. J. Syst. Evol. Microbiol.">
        <title>Complete genome sequence of Corynebacterium casei LMG S-19264T (=DSM 44701T), isolated from a smear-ripened cheese.</title>
        <authorList>
            <consortium name="US DOE Joint Genome Institute (JGI-PGF)"/>
            <person name="Walter F."/>
            <person name="Albersmeier A."/>
            <person name="Kalinowski J."/>
            <person name="Ruckert C."/>
        </authorList>
    </citation>
    <scope>NUCLEOTIDE SEQUENCE</scope>
    <source>
        <strain evidence="1">KCTC 12719</strain>
    </source>
</reference>
<keyword evidence="2" id="KW-1185">Reference proteome</keyword>
<reference evidence="1" key="2">
    <citation type="submission" date="2020-09" db="EMBL/GenBank/DDBJ databases">
        <authorList>
            <person name="Sun Q."/>
            <person name="Kim S."/>
        </authorList>
    </citation>
    <scope>NUCLEOTIDE SEQUENCE</scope>
    <source>
        <strain evidence="1">KCTC 12719</strain>
    </source>
</reference>
<proteinExistence type="predicted"/>
<dbReference type="InterPro" id="IPR014942">
    <property type="entry name" value="AbiEii"/>
</dbReference>
<protein>
    <recommendedName>
        <fullName evidence="3">Nucleotidyl transferase AbiEii toxin, Type IV TA system</fullName>
    </recommendedName>
</protein>
<accession>A0A918SKZ7</accession>
<comment type="caution">
    <text evidence="1">The sequence shown here is derived from an EMBL/GenBank/DDBJ whole genome shotgun (WGS) entry which is preliminary data.</text>
</comment>
<name>A0A918SKZ7_9FLAO</name>
<dbReference type="EMBL" id="BMXB01000017">
    <property type="protein sequence ID" value="GHA47455.1"/>
    <property type="molecule type" value="Genomic_DNA"/>
</dbReference>
<dbReference type="Pfam" id="PF08843">
    <property type="entry name" value="AbiEii"/>
    <property type="match status" value="1"/>
</dbReference>
<gene>
    <name evidence="1" type="ORF">GCM10007103_30490</name>
</gene>
<dbReference type="Proteomes" id="UP000610456">
    <property type="component" value="Unassembled WGS sequence"/>
</dbReference>
<organism evidence="1 2">
    <name type="scientific">Salinimicrobium marinum</name>
    <dbReference type="NCBI Taxonomy" id="680283"/>
    <lineage>
        <taxon>Bacteria</taxon>
        <taxon>Pseudomonadati</taxon>
        <taxon>Bacteroidota</taxon>
        <taxon>Flavobacteriia</taxon>
        <taxon>Flavobacteriales</taxon>
        <taxon>Flavobacteriaceae</taxon>
        <taxon>Salinimicrobium</taxon>
    </lineage>
</organism>
<dbReference type="AlphaFoldDB" id="A0A918SKZ7"/>
<sequence length="231" mass="26624">MLENTLINREATKRIALALGELNENVVYVGGAIVSQYINDAAAEDVRPTKDIDITMEIFSVGELEKLRNTLTERGFTQSSEDLIMCRFRFQGIKVDVMSTKEVGWAPANPWFEPGFPKAIPIQIEETQIRILPLAYFLATKFSAFSSRGGKDPRMSHDFEDIVYILNYTTDFKEEILRSDVGVKQYLIEEFQKILKDNRIQEAIIGNLYYEDRLERFDRIMYELQATVNSI</sequence>
<evidence type="ECO:0008006" key="3">
    <source>
        <dbReference type="Google" id="ProtNLM"/>
    </source>
</evidence>
<evidence type="ECO:0000313" key="1">
    <source>
        <dbReference type="EMBL" id="GHA47455.1"/>
    </source>
</evidence>